<evidence type="ECO:0000313" key="2">
    <source>
        <dbReference type="WBParaSite" id="RSKR_0000517300.1"/>
    </source>
</evidence>
<reference evidence="2" key="1">
    <citation type="submission" date="2016-11" db="UniProtKB">
        <authorList>
            <consortium name="WormBaseParasite"/>
        </authorList>
    </citation>
    <scope>IDENTIFICATION</scope>
    <source>
        <strain evidence="2">KR3021</strain>
    </source>
</reference>
<evidence type="ECO:0000313" key="1">
    <source>
        <dbReference type="Proteomes" id="UP000095286"/>
    </source>
</evidence>
<dbReference type="WBParaSite" id="RSKR_0000517300.1">
    <property type="protein sequence ID" value="RSKR_0000517300.1"/>
    <property type="gene ID" value="RSKR_0000517300"/>
</dbReference>
<dbReference type="Proteomes" id="UP000095286">
    <property type="component" value="Unplaced"/>
</dbReference>
<protein>
    <submittedName>
        <fullName evidence="2">Structural maintenance of chromosomes protein</fullName>
    </submittedName>
</protein>
<organism evidence="1 2">
    <name type="scientific">Rhabditophanes sp. KR3021</name>
    <dbReference type="NCBI Taxonomy" id="114890"/>
    <lineage>
        <taxon>Eukaryota</taxon>
        <taxon>Metazoa</taxon>
        <taxon>Ecdysozoa</taxon>
        <taxon>Nematoda</taxon>
        <taxon>Chromadorea</taxon>
        <taxon>Rhabditida</taxon>
        <taxon>Tylenchina</taxon>
        <taxon>Panagrolaimomorpha</taxon>
        <taxon>Strongyloidoidea</taxon>
        <taxon>Alloionematidae</taxon>
        <taxon>Rhabditophanes</taxon>
    </lineage>
</organism>
<name>A0AC35TX61_9BILA</name>
<sequence length="1326" mass="148758">MSKRRRTKTPIPEKEEVSGGEEAMDTSEMLQSSNNHISHGDEEEDDLLNMVIPPMVEPEMRSDGTGERLVIASIDVENFKSYFERQTIGPLHKNFTAIIGPNGSGKSNVIDAILFVLGFKAKSIRSKKLSTLIHNSQGKTDISHCIVRINFAKIIDIDEVNFDVVSGSEFSVARFAYKDNSTKYEYNGKVKPYNEVHRLLKAKGIDLEHNRFLILQGEVETLSLMKPIGEKPGEEGMLEYLEDIIGSSRLKEPIEKLYKGIQEVTKARNMFLTRFNIIEEEKEQLEKGARECINFMKTENARGFLYNLIQNASLIKLSEKKVEIKGEKEALEKLVSECKVALDEVLAQQASENSNRGKLQKAVDKIRKEGDSLSNKLLSQKEVAVKAEADITRSTEKSKELESSVKKEEKKVSNLEAVPDECDEKIVQLQDTIASCESVISEKGQIVNECMIRFEQATTEFGDRLKEPESKVNDLLACQNAVAKEVGRAEQSLKELVDADKAGLEDLTRIRGLIAKDQAAMDAKKDRLVKVQDSLPSMEAESKTLEKELATLDKEFGVLEPKIATLKGKKASLGNAIGDQQSQNRIATALMSFKHTNKIKGIIGRLGDLGGIDPKYDYAITAAARGTLDNIVVDTMETAEVCIDFMRKTKAGRAAFMVMEKIGLDKLMKASEPKEIPEGAQRLFDLIECKDANIKCCFYFAVRDTLVCEGIENANRIAFKSGQRWRVVTTNGELIEQTGVICGGGKKPDGGKMGKKAVISGDSQGEKEELARVSAELEEHLGRFRDLAREMSDGRVKLQKMTGEIEKLKAEQEELTQYIRSMVEIIAVLNQQEAEKLGQLSQKLDNKREIADLTEKVVKAQMKLSKAQAATDKAKEVVKEITDERDGLYDSIVGVHEIPLKEAKKTKTDSAKLIKTEQTKKSNALLNMKKSQQNLNKLKAEIDEHRNRVEECSDIIDKNFKAIFNIETQIEANKAEEVTAKEALAAVTEANGELNAKETALRDQLLEQTENCDAKKGEYVMVKQGIQQCAQKINDIKTNDISDTVFASKNKKTHAVDFLFEAGIDDKNPKQLIIDDFGELCVSLPGLEECLASGVISTYTKEEMEQFDMDDVEAKLKVVDVRLKQSKKVQTRVLDDFRRVLKKFNTESIKLEKMNDKVKKYSELHDNLRRQRLVEFLNGYTQILLQLKLIYQMLTLGGEANLELVNSMDPFDKGIRFSVRPPLKTWREMSRLSGGEKTLSSLALVFALHKFRPTPFYVMDEIDAALDFKNVTIIAHFVMKQTKNAQFIIITLRNNMFELADRIVGICKTSDCTKNIVIDPPALGVQ</sequence>
<proteinExistence type="predicted"/>
<accession>A0AC35TX61</accession>